<organism evidence="7 8">
    <name type="scientific">Polypterus senegalus</name>
    <name type="common">Senegal bichir</name>
    <dbReference type="NCBI Taxonomy" id="55291"/>
    <lineage>
        <taxon>Eukaryota</taxon>
        <taxon>Metazoa</taxon>
        <taxon>Chordata</taxon>
        <taxon>Craniata</taxon>
        <taxon>Vertebrata</taxon>
        <taxon>Euteleostomi</taxon>
        <taxon>Actinopterygii</taxon>
        <taxon>Polypteriformes</taxon>
        <taxon>Polypteridae</taxon>
        <taxon>Polypterus</taxon>
    </lineage>
</organism>
<evidence type="ECO:0000313" key="8">
    <source>
        <dbReference type="Proteomes" id="UP000886611"/>
    </source>
</evidence>
<feature type="transmembrane region" description="Helical" evidence="6">
    <location>
        <begin position="260"/>
        <end position="284"/>
    </location>
</feature>
<feature type="transmembrane region" description="Helical" evidence="6">
    <location>
        <begin position="221"/>
        <end position="240"/>
    </location>
</feature>
<accession>A0A8X7XDH8</accession>
<evidence type="ECO:0000256" key="3">
    <source>
        <dbReference type="ARBA" id="ARBA00022692"/>
    </source>
</evidence>
<reference evidence="7 8" key="1">
    <citation type="journal article" date="2021" name="Cell">
        <title>Tracing the genetic footprints of vertebrate landing in non-teleost ray-finned fishes.</title>
        <authorList>
            <person name="Bi X."/>
            <person name="Wang K."/>
            <person name="Yang L."/>
            <person name="Pan H."/>
            <person name="Jiang H."/>
            <person name="Wei Q."/>
            <person name="Fang M."/>
            <person name="Yu H."/>
            <person name="Zhu C."/>
            <person name="Cai Y."/>
            <person name="He Y."/>
            <person name="Gan X."/>
            <person name="Zeng H."/>
            <person name="Yu D."/>
            <person name="Zhu Y."/>
            <person name="Jiang H."/>
            <person name="Qiu Q."/>
            <person name="Yang H."/>
            <person name="Zhang Y.E."/>
            <person name="Wang W."/>
            <person name="Zhu M."/>
            <person name="He S."/>
            <person name="Zhang G."/>
        </authorList>
    </citation>
    <scope>NUCLEOTIDE SEQUENCE [LARGE SCALE GENOMIC DNA]</scope>
    <source>
        <strain evidence="7">Bchr_013</strain>
    </source>
</reference>
<dbReference type="PANTHER" id="PTHR14297">
    <property type="entry name" value="MEMBRANE TRANSPORT PROTEIN XK FAMILY MEMBER"/>
    <property type="match status" value="1"/>
</dbReference>
<feature type="transmembrane region" description="Helical" evidence="6">
    <location>
        <begin position="336"/>
        <end position="359"/>
    </location>
</feature>
<feature type="transmembrane region" description="Helical" evidence="6">
    <location>
        <begin position="304"/>
        <end position="324"/>
    </location>
</feature>
<dbReference type="InterPro" id="IPR051773">
    <property type="entry name" value="XK-related_adapter"/>
</dbReference>
<comment type="similarity">
    <text evidence="2 6">Belongs to the XK family.</text>
</comment>
<proteinExistence type="inferred from homology"/>
<dbReference type="InterPro" id="IPR018629">
    <property type="entry name" value="XK-rel"/>
</dbReference>
<name>A0A8X7XDH8_POLSE</name>
<evidence type="ECO:0000256" key="5">
    <source>
        <dbReference type="ARBA" id="ARBA00023136"/>
    </source>
</evidence>
<dbReference type="AlphaFoldDB" id="A0A8X7XDH8"/>
<evidence type="ECO:0000256" key="4">
    <source>
        <dbReference type="ARBA" id="ARBA00022989"/>
    </source>
</evidence>
<gene>
    <name evidence="7" type="primary">Xk</name>
    <name evidence="7" type="ORF">GTO96_0002836</name>
</gene>
<keyword evidence="5 6" id="KW-0472">Membrane</keyword>
<sequence length="410" mass="47549">MEKWGATEWTPRDHIDAKEGLWMTEGWDTKGWWSGRVLERRTAAVAIYIWLLDPISELRRLWEKDMLGQCIEALVVYFRAGKKEEPYVSISRKIKLKHGVEREVETEIGHSARILAMHRNAFKRVAVIQAFLGSTPQLSLQLYATVLQKYMPAARVALMSLSLISVTYGALVCTILAIQIKYDDYKLVLQPLGYLCIVMWRATEIATRVTVIVLFSTALKYWIVPIGLINLLFLFFLPWVEFWRKKAPFPENVEKNFSKVGTAFVLSLVTFLYAGINVFCWSAVQLNLADKDLIEKSQSWGRLAIYYSVRFVENAVLITLWYFYKTDIYEYFCSPLLVAQLMVAYVLGVIFMLAFYQYFHPCRRLFTHNVEDCLHCVCLKSTSAPQLPQDQKPEGMLEHINELRETNLME</sequence>
<comment type="subcellular location">
    <subcellularLocation>
        <location evidence="1 6">Membrane</location>
        <topology evidence="1 6">Multi-pass membrane protein</topology>
    </subcellularLocation>
</comment>
<comment type="caution">
    <text evidence="7">The sequence shown here is derived from an EMBL/GenBank/DDBJ whole genome shotgun (WGS) entry which is preliminary data.</text>
</comment>
<dbReference type="GO" id="GO:0005886">
    <property type="term" value="C:plasma membrane"/>
    <property type="evidence" value="ECO:0007669"/>
    <property type="project" value="UniProtKB-ARBA"/>
</dbReference>
<dbReference type="EMBL" id="JAATIS010003638">
    <property type="protein sequence ID" value="KAG2464042.1"/>
    <property type="molecule type" value="Genomic_DNA"/>
</dbReference>
<dbReference type="Pfam" id="PF09815">
    <property type="entry name" value="XK-related"/>
    <property type="match status" value="1"/>
</dbReference>
<feature type="non-terminal residue" evidence="7">
    <location>
        <position position="1"/>
    </location>
</feature>
<feature type="non-terminal residue" evidence="7">
    <location>
        <position position="410"/>
    </location>
</feature>
<keyword evidence="3 6" id="KW-0812">Transmembrane</keyword>
<dbReference type="Proteomes" id="UP000886611">
    <property type="component" value="Unassembled WGS sequence"/>
</dbReference>
<evidence type="ECO:0000256" key="2">
    <source>
        <dbReference type="ARBA" id="ARBA00008789"/>
    </source>
</evidence>
<keyword evidence="8" id="KW-1185">Reference proteome</keyword>
<evidence type="ECO:0000256" key="6">
    <source>
        <dbReference type="RuleBase" id="RU910716"/>
    </source>
</evidence>
<feature type="transmembrane region" description="Helical" evidence="6">
    <location>
        <begin position="156"/>
        <end position="180"/>
    </location>
</feature>
<feature type="transmembrane region" description="Helical" evidence="6">
    <location>
        <begin position="192"/>
        <end position="215"/>
    </location>
</feature>
<protein>
    <recommendedName>
        <fullName evidence="6">XK-related protein</fullName>
    </recommendedName>
</protein>
<dbReference type="PANTHER" id="PTHR14297:SF4">
    <property type="entry name" value="XK-RELATED PROTEIN 2"/>
    <property type="match status" value="1"/>
</dbReference>
<evidence type="ECO:0000256" key="1">
    <source>
        <dbReference type="ARBA" id="ARBA00004141"/>
    </source>
</evidence>
<keyword evidence="4 6" id="KW-1133">Transmembrane helix</keyword>
<evidence type="ECO:0000313" key="7">
    <source>
        <dbReference type="EMBL" id="KAG2464042.1"/>
    </source>
</evidence>